<feature type="compositionally biased region" description="Polar residues" evidence="1">
    <location>
        <begin position="106"/>
        <end position="123"/>
    </location>
</feature>
<dbReference type="Proteomes" id="UP001239445">
    <property type="component" value="Unassembled WGS sequence"/>
</dbReference>
<proteinExistence type="predicted"/>
<dbReference type="InterPro" id="IPR018306">
    <property type="entry name" value="Phage_T5_Orf172_DNA-bd"/>
</dbReference>
<feature type="region of interest" description="Disordered" evidence="1">
    <location>
        <begin position="310"/>
        <end position="332"/>
    </location>
</feature>
<dbReference type="SMART" id="SM00974">
    <property type="entry name" value="T5orf172"/>
    <property type="match status" value="1"/>
</dbReference>
<feature type="region of interest" description="Disordered" evidence="1">
    <location>
        <begin position="102"/>
        <end position="173"/>
    </location>
</feature>
<evidence type="ECO:0000259" key="2">
    <source>
        <dbReference type="SMART" id="SM00974"/>
    </source>
</evidence>
<feature type="domain" description="Bacteriophage T5 Orf172 DNA-binding" evidence="2">
    <location>
        <begin position="434"/>
        <end position="523"/>
    </location>
</feature>
<accession>A0AAJ0B9Q0</accession>
<reference evidence="3" key="1">
    <citation type="submission" date="2023-06" db="EMBL/GenBank/DDBJ databases">
        <title>Genome-scale phylogeny and comparative genomics of the fungal order Sordariales.</title>
        <authorList>
            <consortium name="Lawrence Berkeley National Laboratory"/>
            <person name="Hensen N."/>
            <person name="Bonometti L."/>
            <person name="Westerberg I."/>
            <person name="Brannstrom I.O."/>
            <person name="Guillou S."/>
            <person name="Cros-Aarteil S."/>
            <person name="Calhoun S."/>
            <person name="Haridas S."/>
            <person name="Kuo A."/>
            <person name="Mondo S."/>
            <person name="Pangilinan J."/>
            <person name="Riley R."/>
            <person name="Labutti K."/>
            <person name="Andreopoulos B."/>
            <person name="Lipzen A."/>
            <person name="Chen C."/>
            <person name="Yanf M."/>
            <person name="Daum C."/>
            <person name="Ng V."/>
            <person name="Clum A."/>
            <person name="Steindorff A."/>
            <person name="Ohm R."/>
            <person name="Martin F."/>
            <person name="Silar P."/>
            <person name="Natvig D."/>
            <person name="Lalanne C."/>
            <person name="Gautier V."/>
            <person name="Ament-Velasquez S.L."/>
            <person name="Kruys A."/>
            <person name="Hutchinson M.I."/>
            <person name="Powell A.J."/>
            <person name="Barry K."/>
            <person name="Miller A.N."/>
            <person name="Grigoriev I.V."/>
            <person name="Debuchy R."/>
            <person name="Gladieux P."/>
            <person name="Thoren M.H."/>
            <person name="Johannesson H."/>
        </authorList>
    </citation>
    <scope>NUCLEOTIDE SEQUENCE</scope>
    <source>
        <strain evidence="3">PSN4</strain>
    </source>
</reference>
<gene>
    <name evidence="3" type="ORF">QBC47DRAFT_415757</name>
</gene>
<dbReference type="EMBL" id="MU839838">
    <property type="protein sequence ID" value="KAK1753033.1"/>
    <property type="molecule type" value="Genomic_DNA"/>
</dbReference>
<feature type="compositionally biased region" description="Basic and acidic residues" evidence="1">
    <location>
        <begin position="311"/>
        <end position="332"/>
    </location>
</feature>
<feature type="region of interest" description="Disordered" evidence="1">
    <location>
        <begin position="1"/>
        <end position="83"/>
    </location>
</feature>
<dbReference type="Pfam" id="PF10544">
    <property type="entry name" value="T5orf172"/>
    <property type="match status" value="1"/>
</dbReference>
<protein>
    <recommendedName>
        <fullName evidence="2">Bacteriophage T5 Orf172 DNA-binding domain-containing protein</fullName>
    </recommendedName>
</protein>
<dbReference type="AlphaFoldDB" id="A0AAJ0B9Q0"/>
<feature type="compositionally biased region" description="Polar residues" evidence="1">
    <location>
        <begin position="39"/>
        <end position="65"/>
    </location>
</feature>
<feature type="compositionally biased region" description="Basic and acidic residues" evidence="1">
    <location>
        <begin position="1"/>
        <end position="12"/>
    </location>
</feature>
<feature type="compositionally biased region" description="Low complexity" evidence="1">
    <location>
        <begin position="128"/>
        <end position="149"/>
    </location>
</feature>
<keyword evidence="4" id="KW-1185">Reference proteome</keyword>
<dbReference type="PANTHER" id="PTHR28094:SF1">
    <property type="entry name" value="MEIOTICALLY UP-REGULATED GENE 113 PROTEIN"/>
    <property type="match status" value="1"/>
</dbReference>
<dbReference type="InterPro" id="IPR053006">
    <property type="entry name" value="Meiosis_regulatory"/>
</dbReference>
<evidence type="ECO:0000256" key="1">
    <source>
        <dbReference type="SAM" id="MobiDB-lite"/>
    </source>
</evidence>
<sequence>MLTADSEVKWETESGADSEEDSETESDADSTLFGVDGDVTSTTTPDENPSSLTTPLFKGQQTSSGLYDAPEIADSDISSNFDRPLPIILRPAKQTQDLAVPFAERISTTEPVLSRESTSTSGGDDTVDAAQNVSSAVVSSSDGSSAPPSTKSGNEGHDQFPPSSATKPAPFVFGLENPGKIDFSFRDANRIPLSDAAGIKPSNQPPKNETLIKSEPSTDIANGFHWPPVGAAAQPVLRASEVFRSLQSPEILSRPASAAADLVEILSNVVHTEPEAIDNPRETKQPATEDEVVTHSKPFPRAVVKTLTFEDASKQQPKTELHEPAPAKSGDKKRKDWWAIAIRALRNRAAASKENNSLPTKLRRSLSFPGLLSTRRVTVIKTLPSEPVFRQPMAAVRRLDPLYRFETVLEKMNKTISKKQRSPGYVYVFERTDDSAPGLLKIGFSKELDKRLSKWAKCGPIHEVLHVWIPCAAAHHIEVLIQFTLGAYQRVEDNCRNCTGSAKSHIEWFEVSEMEVRIAVELWQAFAEMMPWIDEKGVLSERWQEAVKKELQNIKTMNKARGRLKKQGFEEFEKVEEFNEQDIVCKWLRDTMATIRNQEKLSRKK</sequence>
<feature type="compositionally biased region" description="Acidic residues" evidence="1">
    <location>
        <begin position="14"/>
        <end position="28"/>
    </location>
</feature>
<feature type="region of interest" description="Disordered" evidence="1">
    <location>
        <begin position="195"/>
        <end position="223"/>
    </location>
</feature>
<evidence type="ECO:0000313" key="4">
    <source>
        <dbReference type="Proteomes" id="UP001239445"/>
    </source>
</evidence>
<comment type="caution">
    <text evidence="3">The sequence shown here is derived from an EMBL/GenBank/DDBJ whole genome shotgun (WGS) entry which is preliminary data.</text>
</comment>
<name>A0AAJ0B9Q0_9PEZI</name>
<evidence type="ECO:0000313" key="3">
    <source>
        <dbReference type="EMBL" id="KAK1753033.1"/>
    </source>
</evidence>
<organism evidence="3 4">
    <name type="scientific">Echria macrotheca</name>
    <dbReference type="NCBI Taxonomy" id="438768"/>
    <lineage>
        <taxon>Eukaryota</taxon>
        <taxon>Fungi</taxon>
        <taxon>Dikarya</taxon>
        <taxon>Ascomycota</taxon>
        <taxon>Pezizomycotina</taxon>
        <taxon>Sordariomycetes</taxon>
        <taxon>Sordariomycetidae</taxon>
        <taxon>Sordariales</taxon>
        <taxon>Schizotheciaceae</taxon>
        <taxon>Echria</taxon>
    </lineage>
</organism>
<dbReference type="PANTHER" id="PTHR28094">
    <property type="entry name" value="MEIOTICALLY UP-REGULATED GENE 113 PROTEIN"/>
    <property type="match status" value="1"/>
</dbReference>